<protein>
    <recommendedName>
        <fullName evidence="3">DUF1579 domain-containing protein</fullName>
    </recommendedName>
</protein>
<name>A0A917RD92_9NOCA</name>
<evidence type="ECO:0000313" key="2">
    <source>
        <dbReference type="Proteomes" id="UP000638263"/>
    </source>
</evidence>
<proteinExistence type="predicted"/>
<keyword evidence="2" id="KW-1185">Reference proteome</keyword>
<dbReference type="InterPro" id="IPR011473">
    <property type="entry name" value="DUF1579"/>
</dbReference>
<gene>
    <name evidence="1" type="ORF">GCM10011588_15510</name>
</gene>
<dbReference type="AlphaFoldDB" id="A0A917RD92"/>
<dbReference type="EMBL" id="BMMH01000002">
    <property type="protein sequence ID" value="GGL01691.1"/>
    <property type="molecule type" value="Genomic_DNA"/>
</dbReference>
<reference evidence="1" key="1">
    <citation type="journal article" date="2014" name="Int. J. Syst. Evol. Microbiol.">
        <title>Complete genome sequence of Corynebacterium casei LMG S-19264T (=DSM 44701T), isolated from a smear-ripened cheese.</title>
        <authorList>
            <consortium name="US DOE Joint Genome Institute (JGI-PGF)"/>
            <person name="Walter F."/>
            <person name="Albersmeier A."/>
            <person name="Kalinowski J."/>
            <person name="Ruckert C."/>
        </authorList>
    </citation>
    <scope>NUCLEOTIDE SEQUENCE</scope>
    <source>
        <strain evidence="1">CGMCC 4.3508</strain>
    </source>
</reference>
<evidence type="ECO:0008006" key="3">
    <source>
        <dbReference type="Google" id="ProtNLM"/>
    </source>
</evidence>
<accession>A0A917RD92</accession>
<evidence type="ECO:0000313" key="1">
    <source>
        <dbReference type="EMBL" id="GGL01691.1"/>
    </source>
</evidence>
<reference evidence="1" key="2">
    <citation type="submission" date="2020-09" db="EMBL/GenBank/DDBJ databases">
        <authorList>
            <person name="Sun Q."/>
            <person name="Zhou Y."/>
        </authorList>
    </citation>
    <scope>NUCLEOTIDE SEQUENCE</scope>
    <source>
        <strain evidence="1">CGMCC 4.3508</strain>
    </source>
</reference>
<dbReference type="RefSeq" id="WP_189094109.1">
    <property type="nucleotide sequence ID" value="NZ_BMMH01000002.1"/>
</dbReference>
<organism evidence="1 2">
    <name type="scientific">Nocardia jinanensis</name>
    <dbReference type="NCBI Taxonomy" id="382504"/>
    <lineage>
        <taxon>Bacteria</taxon>
        <taxon>Bacillati</taxon>
        <taxon>Actinomycetota</taxon>
        <taxon>Actinomycetes</taxon>
        <taxon>Mycobacteriales</taxon>
        <taxon>Nocardiaceae</taxon>
        <taxon>Nocardia</taxon>
    </lineage>
</organism>
<dbReference type="Pfam" id="PF07617">
    <property type="entry name" value="DUF1579"/>
    <property type="match status" value="1"/>
</dbReference>
<comment type="caution">
    <text evidence="1">The sequence shown here is derived from an EMBL/GenBank/DDBJ whole genome shotgun (WGS) entry which is preliminary data.</text>
</comment>
<sequence length="148" mass="16810">MTTPAHAMRRFEAIIGRWKTSGVVLDEHGRQTMNIDGTDEYEWMAGGRWILHRVDVMMGDAHTRALELIGDYDSDAGTYAMRAFDASGAYSTMTAHPNDDGSWRFDGEGMRSILRPSEDRSFMSALWERETGTGTWVSWMRMDFSAID</sequence>
<dbReference type="Proteomes" id="UP000638263">
    <property type="component" value="Unassembled WGS sequence"/>
</dbReference>